<organism evidence="5 6">
    <name type="scientific">Batrachochytrium dendrobatidis (strain JEL423)</name>
    <dbReference type="NCBI Taxonomy" id="403673"/>
    <lineage>
        <taxon>Eukaryota</taxon>
        <taxon>Fungi</taxon>
        <taxon>Fungi incertae sedis</taxon>
        <taxon>Chytridiomycota</taxon>
        <taxon>Chytridiomycota incertae sedis</taxon>
        <taxon>Chytridiomycetes</taxon>
        <taxon>Rhizophydiales</taxon>
        <taxon>Rhizophydiales incertae sedis</taxon>
        <taxon>Batrachochytrium</taxon>
    </lineage>
</organism>
<dbReference type="GO" id="GO:0005737">
    <property type="term" value="C:cytoplasm"/>
    <property type="evidence" value="ECO:0007669"/>
    <property type="project" value="TreeGrafter"/>
</dbReference>
<dbReference type="VEuPathDB" id="FungiDB:BDEG_20924"/>
<accession>A0A177WBP9</accession>
<dbReference type="GO" id="GO:0019346">
    <property type="term" value="P:transsulfuration"/>
    <property type="evidence" value="ECO:0007669"/>
    <property type="project" value="InterPro"/>
</dbReference>
<evidence type="ECO:0000313" key="5">
    <source>
        <dbReference type="EMBL" id="OAJ36791.1"/>
    </source>
</evidence>
<dbReference type="GO" id="GO:0030170">
    <property type="term" value="F:pyridoxal phosphate binding"/>
    <property type="evidence" value="ECO:0007669"/>
    <property type="project" value="InterPro"/>
</dbReference>
<dbReference type="Proteomes" id="UP000077115">
    <property type="component" value="Unassembled WGS sequence"/>
</dbReference>
<dbReference type="PROSITE" id="PS00868">
    <property type="entry name" value="CYS_MET_METAB_PP"/>
    <property type="match status" value="1"/>
</dbReference>
<dbReference type="PIRSF" id="PIRSF001434">
    <property type="entry name" value="CGS"/>
    <property type="match status" value="1"/>
</dbReference>
<dbReference type="Gene3D" id="3.40.640.10">
    <property type="entry name" value="Type I PLP-dependent aspartate aminotransferase-like (Major domain)"/>
    <property type="match status" value="1"/>
</dbReference>
<dbReference type="InterPro" id="IPR000277">
    <property type="entry name" value="Cys/Met-Metab_PyrdxlP-dep_enz"/>
</dbReference>
<comment type="cofactor">
    <cofactor evidence="1 4">
        <name>pyridoxal 5'-phosphate</name>
        <dbReference type="ChEBI" id="CHEBI:597326"/>
    </cofactor>
</comment>
<protein>
    <recommendedName>
        <fullName evidence="7">Cystathionine gamma-synthase</fullName>
    </recommendedName>
</protein>
<dbReference type="EMBL" id="DS022300">
    <property type="protein sequence ID" value="OAJ36791.1"/>
    <property type="molecule type" value="Genomic_DNA"/>
</dbReference>
<dbReference type="FunFam" id="3.40.640.10:FF:000198">
    <property type="entry name" value="Dubious cystathionine gamma-lyase"/>
    <property type="match status" value="1"/>
</dbReference>
<evidence type="ECO:0000256" key="1">
    <source>
        <dbReference type="ARBA" id="ARBA00001933"/>
    </source>
</evidence>
<dbReference type="SUPFAM" id="SSF53383">
    <property type="entry name" value="PLP-dependent transferases"/>
    <property type="match status" value="1"/>
</dbReference>
<proteinExistence type="inferred from homology"/>
<dbReference type="InterPro" id="IPR015422">
    <property type="entry name" value="PyrdxlP-dep_Trfase_small"/>
</dbReference>
<dbReference type="InterPro" id="IPR015424">
    <property type="entry name" value="PyrdxlP-dep_Trfase"/>
</dbReference>
<dbReference type="Pfam" id="PF01053">
    <property type="entry name" value="Cys_Met_Meta_PP"/>
    <property type="match status" value="1"/>
</dbReference>
<evidence type="ECO:0000256" key="2">
    <source>
        <dbReference type="ARBA" id="ARBA00022898"/>
    </source>
</evidence>
<dbReference type="STRING" id="403673.A0A177WBP9"/>
<gene>
    <name evidence="5" type="ORF">BDEG_20924</name>
</gene>
<reference evidence="5 6" key="1">
    <citation type="submission" date="2006-10" db="EMBL/GenBank/DDBJ databases">
        <title>The Genome Sequence of Batrachochytrium dendrobatidis JEL423.</title>
        <authorList>
            <consortium name="The Broad Institute Genome Sequencing Platform"/>
            <person name="Birren B."/>
            <person name="Lander E."/>
            <person name="Galagan J."/>
            <person name="Cuomo C."/>
            <person name="Devon K."/>
            <person name="Jaffe D."/>
            <person name="Butler J."/>
            <person name="Alvarez P."/>
            <person name="Gnerre S."/>
            <person name="Grabherr M."/>
            <person name="Kleber M."/>
            <person name="Mauceli E."/>
            <person name="Brockman W."/>
            <person name="Young S."/>
            <person name="LaButti K."/>
            <person name="Sykes S."/>
            <person name="DeCaprio D."/>
            <person name="Crawford M."/>
            <person name="Koehrsen M."/>
            <person name="Engels R."/>
            <person name="Montgomery P."/>
            <person name="Pearson M."/>
            <person name="Howarth C."/>
            <person name="Larson L."/>
            <person name="White J."/>
            <person name="O'Leary S."/>
            <person name="Kodira C."/>
            <person name="Zeng Q."/>
            <person name="Yandava C."/>
            <person name="Alvarado L."/>
            <person name="Longcore J."/>
            <person name="James T."/>
        </authorList>
    </citation>
    <scope>NUCLEOTIDE SEQUENCE [LARGE SCALE GENOMIC DNA]</scope>
    <source>
        <strain evidence="5 6">JEL423</strain>
    </source>
</reference>
<dbReference type="AlphaFoldDB" id="A0A177WBP9"/>
<dbReference type="OrthoDB" id="3512640at2759"/>
<dbReference type="PANTHER" id="PTHR11808:SF35">
    <property type="entry name" value="CYSTATHIONINE GAMMA-SYNTHASE (AFU_ORTHOLOGUE AFUA_7G01590)"/>
    <property type="match status" value="1"/>
</dbReference>
<dbReference type="eggNOG" id="KOG0053">
    <property type="taxonomic scope" value="Eukaryota"/>
</dbReference>
<name>A0A177WBP9_BATDL</name>
<dbReference type="InterPro" id="IPR054542">
    <property type="entry name" value="Cys_met_metab_PP"/>
</dbReference>
<sequence length="419" mass="46209">MDFITSDMATIMLHADHPSTPDVAVPLHVSTTFVQGKAFNDKFAISKNWLPASTDQPDLSAHVYSRQTTEVRSRLESILGHLEQGSMAYAVTYGSGLSAIFAVFQLIQPKRILTSTGGYNGTHGIIEMYMRGRSVELFYIENDKDGSLLKSLEAGDLVWLESPQNPCGEVADLHYYTTNRKPGVIVGIDSTFAPPPLQCPLKHNVDIVMHSSTKFLGGHSDLLGGVLITKDIHVRDQIYHFHLFKDRVRLGSNMGSMEAWLLLRSMRSYKLRILQQSSSATTLVKWLNSRISGESNDETLDIIEKVWHASIPANPGHEAALRQGSGFSGVFSVEFKSLHHARLICSNLKLFINATSLGGCESLVEWRAATGASVEPTICRFSIGLEDVEDLQKDLSAGMLQVKKLVEDMDEKKSSEGGN</sequence>
<dbReference type="PANTHER" id="PTHR11808">
    <property type="entry name" value="TRANS-SULFURATION ENZYME FAMILY MEMBER"/>
    <property type="match status" value="1"/>
</dbReference>
<evidence type="ECO:0008006" key="7">
    <source>
        <dbReference type="Google" id="ProtNLM"/>
    </source>
</evidence>
<comment type="similarity">
    <text evidence="4">Belongs to the trans-sulfuration enzymes family.</text>
</comment>
<dbReference type="Gene3D" id="3.90.1150.10">
    <property type="entry name" value="Aspartate Aminotransferase, domain 1"/>
    <property type="match status" value="1"/>
</dbReference>
<reference evidence="5 6" key="2">
    <citation type="submission" date="2016-05" db="EMBL/GenBank/DDBJ databases">
        <title>Lineage-specific infection strategies underlie the spectrum of fungal disease in amphibians.</title>
        <authorList>
            <person name="Cuomo C.A."/>
            <person name="Farrer R.A."/>
            <person name="James T."/>
            <person name="Longcore J."/>
            <person name="Birren B."/>
        </authorList>
    </citation>
    <scope>NUCLEOTIDE SEQUENCE [LARGE SCALE GENOMIC DNA]</scope>
    <source>
        <strain evidence="5 6">JEL423</strain>
    </source>
</reference>
<feature type="modified residue" description="N6-(pyridoxal phosphate)lysine" evidence="3">
    <location>
        <position position="214"/>
    </location>
</feature>
<dbReference type="GO" id="GO:0016846">
    <property type="term" value="F:carbon-sulfur lyase activity"/>
    <property type="evidence" value="ECO:0007669"/>
    <property type="project" value="TreeGrafter"/>
</dbReference>
<keyword evidence="2 3" id="KW-0663">Pyridoxal phosphate</keyword>
<evidence type="ECO:0000256" key="4">
    <source>
        <dbReference type="RuleBase" id="RU362118"/>
    </source>
</evidence>
<evidence type="ECO:0000256" key="3">
    <source>
        <dbReference type="PIRSR" id="PIRSR001434-2"/>
    </source>
</evidence>
<dbReference type="InterPro" id="IPR015421">
    <property type="entry name" value="PyrdxlP-dep_Trfase_major"/>
</dbReference>
<evidence type="ECO:0000313" key="6">
    <source>
        <dbReference type="Proteomes" id="UP000077115"/>
    </source>
</evidence>